<dbReference type="Gene3D" id="4.10.410.10">
    <property type="entry name" value="Pancreatic trypsin inhibitor Kunitz domain"/>
    <property type="match status" value="5"/>
</dbReference>
<dbReference type="CDD" id="cd00109">
    <property type="entry name" value="Kunitz-type"/>
    <property type="match status" value="4"/>
</dbReference>
<dbReference type="InterPro" id="IPR002223">
    <property type="entry name" value="Kunitz_BPTI"/>
</dbReference>
<dbReference type="InterPro" id="IPR020901">
    <property type="entry name" value="Prtase_inh_Kunz-CS"/>
</dbReference>
<dbReference type="InterPro" id="IPR036880">
    <property type="entry name" value="Kunitz_BPTI_sf"/>
</dbReference>
<evidence type="ECO:0000313" key="3">
    <source>
        <dbReference type="EMBL" id="CAJ0580847.1"/>
    </source>
</evidence>
<dbReference type="PROSITE" id="PS00280">
    <property type="entry name" value="BPTI_KUNITZ_1"/>
    <property type="match status" value="3"/>
</dbReference>
<organism evidence="3 4">
    <name type="scientific">Mesorhabditis spiculigera</name>
    <dbReference type="NCBI Taxonomy" id="96644"/>
    <lineage>
        <taxon>Eukaryota</taxon>
        <taxon>Metazoa</taxon>
        <taxon>Ecdysozoa</taxon>
        <taxon>Nematoda</taxon>
        <taxon>Chromadorea</taxon>
        <taxon>Rhabditida</taxon>
        <taxon>Rhabditina</taxon>
        <taxon>Rhabditomorpha</taxon>
        <taxon>Rhabditoidea</taxon>
        <taxon>Rhabditidae</taxon>
        <taxon>Mesorhabditinae</taxon>
        <taxon>Mesorhabditis</taxon>
    </lineage>
</organism>
<dbReference type="Pfam" id="PF01683">
    <property type="entry name" value="EB"/>
    <property type="match status" value="3"/>
</dbReference>
<feature type="domain" description="BPTI/Kunitz inhibitor" evidence="2">
    <location>
        <begin position="758"/>
        <end position="810"/>
    </location>
</feature>
<gene>
    <name evidence="3" type="ORF">MSPICULIGERA_LOCUS19027</name>
</gene>
<dbReference type="PANTHER" id="PTHR46339:SF3">
    <property type="entry name" value="PROTEIN CBG06944"/>
    <property type="match status" value="1"/>
</dbReference>
<dbReference type="PROSITE" id="PS50279">
    <property type="entry name" value="BPTI_KUNITZ_2"/>
    <property type="match status" value="5"/>
</dbReference>
<evidence type="ECO:0000256" key="1">
    <source>
        <dbReference type="SAM" id="SignalP"/>
    </source>
</evidence>
<dbReference type="EMBL" id="CATQJA010002662">
    <property type="protein sequence ID" value="CAJ0580847.1"/>
    <property type="molecule type" value="Genomic_DNA"/>
</dbReference>
<dbReference type="Pfam" id="PF00014">
    <property type="entry name" value="Kunitz_BPTI"/>
    <property type="match status" value="5"/>
</dbReference>
<accession>A0AA36G643</accession>
<dbReference type="InterPro" id="IPR028150">
    <property type="entry name" value="Lustrin_cystein"/>
</dbReference>
<comment type="caution">
    <text evidence="3">The sequence shown here is derived from an EMBL/GenBank/DDBJ whole genome shotgun (WGS) entry which is preliminary data.</text>
</comment>
<evidence type="ECO:0000259" key="2">
    <source>
        <dbReference type="PROSITE" id="PS50279"/>
    </source>
</evidence>
<dbReference type="InterPro" id="IPR006150">
    <property type="entry name" value="Cys_repeat_1"/>
</dbReference>
<evidence type="ECO:0000313" key="4">
    <source>
        <dbReference type="Proteomes" id="UP001177023"/>
    </source>
</evidence>
<name>A0AA36G643_9BILA</name>
<reference evidence="3" key="1">
    <citation type="submission" date="2023-06" db="EMBL/GenBank/DDBJ databases">
        <authorList>
            <person name="Delattre M."/>
        </authorList>
    </citation>
    <scope>NUCLEOTIDE SEQUENCE</scope>
    <source>
        <strain evidence="3">AF72</strain>
    </source>
</reference>
<dbReference type="Proteomes" id="UP001177023">
    <property type="component" value="Unassembled WGS sequence"/>
</dbReference>
<sequence>MNIGLRWALGWVLGLLLAFINITFACEGRLCQDCDTFERAGDECQSHQISPMMYCDPSTNLITKSMTAFLECNTNVLVLRECTSGTYFQEKKGCVDPLHQPFMQASVSGSGRVGDICQYNTDCLNGMYCSGGVCSCLSTYIMRESYCYEKINPNQPGCTYDVQCEAVWPGARCSMESSIGTCKCPEATHIARETRDGWVCVSMRDQGTGGSAPLYFVCPLPEGAGFKIALDDKVHFKKTINDPAPDFNGFPVACTVGSSQPIEPVQGLTGGGGCIWPSTGEFIGDLYDCIHTSPLATLAKEFPQSHYSATADGVCCPSRALACIQPQVTGPNPTEPRWWYNTVTGTCQQFMWDPAASSASHHSANNFRTIQHCESYCRDTCTRGAPQYTADTAPSIQQERAVTACGASTSCANDFACTAVGSQHLCCPTPGSICSTRGGRAMDLSPRSTVFHPGFLVNTGKESIRFYYDPALGRCQDFVFRGSGGNFNNFLSKHECDMFCARLQCERGTPLRVGEDAQRCHAQAQCPSSHECKMEQGVCCPRKQTICAQPLRVGDCTENVKRYWYNAKTRQCQMFEYTGCQGNDNNFATILDCQNFCKNAIPEPKCIQGQAYKDVYGNFVTCQNGQGCPQNHECYFDGNQWGCCPTKPYTCSLAADPGIQCGAGSTFKFYYNTQSQNCDSFQYNGCDGNSNNFATRETCEHYCSVGGCPNGGTPHRDHFGQITVCSSQESCPDTHECMPVLVGQSTIHRCCPTRGHMCSLPPQTGTQCGAQPVQRYYFNIVTGSCTSFQFGGCDANHNNFLTMTQCRNFCMSNACPAGNIAYIDPNTQLPIECNEALSNSCPPGYECTFNPLTNGHVCCGATEQGVCPDGEKAFVDVLSMSPRECLINLEASCPANYLCRFNIQKNKYYCCSHIKDRMCPTGRFLYKDTRTRAPVKCTIGKQEQCADGYSCQSYLPEAFQGFCCTTNSICPDDAEYLVDESSHLPRACTMGAYVSCPSGFLCRSYTSSTEGFCCRGSSVLVARPVTDGCPPGNFVWLVGSEPGQCDPFNPPNAPCPEGFTCQWSTANQRYQCCGSSAPVQPRAADGCPSGQVAYRETGTVRVCTAGATNCPAGYFCQFSNPNNQFQCCGVSAGCPEEGVAFIGVSGEAEKCVVGQSQCPAGFACLRTVAGHHTCCTARIEHCTDDQVTVDGRCLDRAYPTQKCESMQQCAGGSLCQAGECVCPKGTSHVGKYCQKEIAPPDCQEREIMAGGMCLPIVGLEDKCTVQQQCPDGATCAQGLCVCKQGMTERNGKCIHSISTKATHHTCSVPSATVLLDDDTGRVVPCRRMGDSNCPKGYECQINSKRTQYICCSIIEGTPPTVATTIRGRKYKKTSTCPPKRTAYLVNGQPQKCFSTKCPQGYECLYSYGKYVCCSAASGTTLPTLPSSAESNSLVSNFLKKTLPTLTSSFTTNSASTSQGTAASLRATTTECARGEPLLHPSTQSPVLCSNRSGRTCPTGYSCVRSLVDGAHICCSTKMHDIRRKRPCEGFAVLVTRIHNGKLIKRCERSCPYPEVPIGGVCYEMRGM</sequence>
<dbReference type="PROSITE" id="PS51257">
    <property type="entry name" value="PROKAR_LIPOPROTEIN"/>
    <property type="match status" value="1"/>
</dbReference>
<feature type="domain" description="BPTI/Kunitz inhibitor" evidence="2">
    <location>
        <begin position="547"/>
        <end position="597"/>
    </location>
</feature>
<dbReference type="InterPro" id="IPR006149">
    <property type="entry name" value="EB_dom"/>
</dbReference>
<keyword evidence="4" id="KW-1185">Reference proteome</keyword>
<feature type="chain" id="PRO_5041222167" description="BPTI/Kunitz inhibitor domain-containing protein" evidence="1">
    <location>
        <begin position="26"/>
        <end position="1567"/>
    </location>
</feature>
<dbReference type="InterPro" id="IPR053014">
    <property type="entry name" value="Cuticle_assoc_divergent"/>
</dbReference>
<dbReference type="Pfam" id="PF14625">
    <property type="entry name" value="Lustrin_cystein"/>
    <property type="match status" value="13"/>
</dbReference>
<dbReference type="GO" id="GO:0004867">
    <property type="term" value="F:serine-type endopeptidase inhibitor activity"/>
    <property type="evidence" value="ECO:0007669"/>
    <property type="project" value="InterPro"/>
</dbReference>
<feature type="domain" description="BPTI/Kunitz inhibitor" evidence="2">
    <location>
        <begin position="465"/>
        <end position="500"/>
    </location>
</feature>
<dbReference type="SUPFAM" id="SSF57362">
    <property type="entry name" value="BPTI-like"/>
    <property type="match status" value="5"/>
</dbReference>
<proteinExistence type="predicted"/>
<dbReference type="SMART" id="SM00131">
    <property type="entry name" value="KU"/>
    <property type="match status" value="5"/>
</dbReference>
<feature type="domain" description="BPTI/Kunitz inhibitor" evidence="2">
    <location>
        <begin position="323"/>
        <end position="377"/>
    </location>
</feature>
<dbReference type="PRINTS" id="PR00759">
    <property type="entry name" value="BASICPTASE"/>
</dbReference>
<feature type="domain" description="BPTI/Kunitz inhibitor" evidence="2">
    <location>
        <begin position="651"/>
        <end position="703"/>
    </location>
</feature>
<dbReference type="SMART" id="SM00289">
    <property type="entry name" value="WR1"/>
    <property type="match status" value="16"/>
</dbReference>
<feature type="non-terminal residue" evidence="3">
    <location>
        <position position="1567"/>
    </location>
</feature>
<feature type="signal peptide" evidence="1">
    <location>
        <begin position="1"/>
        <end position="25"/>
    </location>
</feature>
<protein>
    <recommendedName>
        <fullName evidence="2">BPTI/Kunitz inhibitor domain-containing protein</fullName>
    </recommendedName>
</protein>
<keyword evidence="1" id="KW-0732">Signal</keyword>
<dbReference type="PANTHER" id="PTHR46339">
    <property type="entry name" value="PROTEIN CBG15282-RELATED"/>
    <property type="match status" value="1"/>
</dbReference>